<evidence type="ECO:0000256" key="3">
    <source>
        <dbReference type="ARBA" id="ARBA00023110"/>
    </source>
</evidence>
<evidence type="ECO:0000256" key="4">
    <source>
        <dbReference type="ARBA" id="ARBA00023235"/>
    </source>
</evidence>
<feature type="region of interest" description="Disordered" evidence="7">
    <location>
        <begin position="226"/>
        <end position="250"/>
    </location>
</feature>
<comment type="catalytic activity">
    <reaction evidence="1 5 6">
        <text>[protein]-peptidylproline (omega=180) = [protein]-peptidylproline (omega=0)</text>
        <dbReference type="Rhea" id="RHEA:16237"/>
        <dbReference type="Rhea" id="RHEA-COMP:10747"/>
        <dbReference type="Rhea" id="RHEA-COMP:10748"/>
        <dbReference type="ChEBI" id="CHEBI:83833"/>
        <dbReference type="ChEBI" id="CHEBI:83834"/>
        <dbReference type="EC" id="5.2.1.8"/>
    </reaction>
</comment>
<dbReference type="Pfam" id="PF00254">
    <property type="entry name" value="FKBP_C"/>
    <property type="match status" value="1"/>
</dbReference>
<accession>A0A7J4GVM6</accession>
<dbReference type="InterPro" id="IPR046357">
    <property type="entry name" value="PPIase_dom_sf"/>
</dbReference>
<keyword evidence="3 5" id="KW-0697">Rotamase</keyword>
<evidence type="ECO:0000259" key="8">
    <source>
        <dbReference type="PROSITE" id="PS50059"/>
    </source>
</evidence>
<sequence length="250" mass="28156">MPLKDGDIVTLDYEGRTDGILFDTTLEKVAKKEDALVENRKYAPITVIVGEGRLVPGFENDLKKAKVGKVTEIKIAPEDAYGSRDTKLIETMSVSKFRRTCPDAKGFVGEELNIEGRPAILANVYGSRVRIDFNPGLAGKELVFKYTVKSIIKKPVDIIRALFSMEYPADDEFDVKIEKGVAQVKLPERTKFDVNWFQAKYRVVAAIRKNTDVTDIEFLEHYEGSKPEKKTDTKKKTSKATKTKSKKKNS</sequence>
<reference evidence="10" key="1">
    <citation type="journal article" date="2019" name="bioRxiv">
        <title>Genome diversification in globally distributed novel marine Proteobacteria is linked to environmental adaptation.</title>
        <authorList>
            <person name="Zhou Z."/>
            <person name="Tran P.Q."/>
            <person name="Kieft K."/>
            <person name="Anantharaman K."/>
        </authorList>
    </citation>
    <scope>NUCLEOTIDE SEQUENCE [LARGE SCALE GENOMIC DNA]</scope>
</reference>
<evidence type="ECO:0000313" key="10">
    <source>
        <dbReference type="Proteomes" id="UP000585802"/>
    </source>
</evidence>
<keyword evidence="4 5" id="KW-0413">Isomerase</keyword>
<dbReference type="Pfam" id="PF18046">
    <property type="entry name" value="FKBP26_C"/>
    <property type="match status" value="1"/>
</dbReference>
<evidence type="ECO:0000256" key="7">
    <source>
        <dbReference type="SAM" id="MobiDB-lite"/>
    </source>
</evidence>
<dbReference type="PANTHER" id="PTHR47861">
    <property type="entry name" value="FKBP-TYPE PEPTIDYL-PROLYL CIS-TRANS ISOMERASE SLYD"/>
    <property type="match status" value="1"/>
</dbReference>
<evidence type="ECO:0000313" key="9">
    <source>
        <dbReference type="EMBL" id="HIF36981.1"/>
    </source>
</evidence>
<name>A0A7J4GVM6_9ARCH</name>
<dbReference type="EMBL" id="DUCX01000017">
    <property type="protein sequence ID" value="HIF36981.1"/>
    <property type="molecule type" value="Genomic_DNA"/>
</dbReference>
<dbReference type="Gene3D" id="2.40.10.330">
    <property type="match status" value="1"/>
</dbReference>
<dbReference type="InterPro" id="IPR001179">
    <property type="entry name" value="PPIase_FKBP_dom"/>
</dbReference>
<dbReference type="InterPro" id="IPR048261">
    <property type="entry name" value="SlpA/SlyD-like_ins_sf"/>
</dbReference>
<feature type="compositionally biased region" description="Basic residues" evidence="7">
    <location>
        <begin position="236"/>
        <end position="250"/>
    </location>
</feature>
<evidence type="ECO:0000256" key="1">
    <source>
        <dbReference type="ARBA" id="ARBA00000971"/>
    </source>
</evidence>
<dbReference type="GO" id="GO:0003755">
    <property type="term" value="F:peptidyl-prolyl cis-trans isomerase activity"/>
    <property type="evidence" value="ECO:0007669"/>
    <property type="project" value="UniProtKB-UniRule"/>
</dbReference>
<gene>
    <name evidence="9" type="ORF">EYQ70_00965</name>
</gene>
<dbReference type="SUPFAM" id="SSF54534">
    <property type="entry name" value="FKBP-like"/>
    <property type="match status" value="1"/>
</dbReference>
<protein>
    <recommendedName>
        <fullName evidence="6">Peptidyl-prolyl cis-trans isomerase</fullName>
        <ecNumber evidence="6">5.2.1.8</ecNumber>
    </recommendedName>
</protein>
<organism evidence="9 10">
    <name type="scientific">Marine Group III euryarchaeote</name>
    <dbReference type="NCBI Taxonomy" id="2173149"/>
    <lineage>
        <taxon>Archaea</taxon>
        <taxon>Methanobacteriati</taxon>
        <taxon>Thermoplasmatota</taxon>
        <taxon>Thermoplasmata</taxon>
        <taxon>Candidatus Thermoprofundales</taxon>
    </lineage>
</organism>
<dbReference type="Proteomes" id="UP000585802">
    <property type="component" value="Unassembled WGS sequence"/>
</dbReference>
<dbReference type="Gene3D" id="3.30.70.2210">
    <property type="match status" value="1"/>
</dbReference>
<dbReference type="InterPro" id="IPR040825">
    <property type="entry name" value="FKBP26_C"/>
</dbReference>
<dbReference type="PANTHER" id="PTHR47861:SF2">
    <property type="entry name" value="LONG-TYPE PEPTIDYL-PROLYL CIS-TRANS ISOMERASE"/>
    <property type="match status" value="1"/>
</dbReference>
<evidence type="ECO:0000256" key="6">
    <source>
        <dbReference type="RuleBase" id="RU003915"/>
    </source>
</evidence>
<evidence type="ECO:0000256" key="5">
    <source>
        <dbReference type="PROSITE-ProRule" id="PRU00277"/>
    </source>
</evidence>
<dbReference type="PROSITE" id="PS50059">
    <property type="entry name" value="FKBP_PPIASE"/>
    <property type="match status" value="1"/>
</dbReference>
<dbReference type="EC" id="5.2.1.8" evidence="6"/>
<evidence type="ECO:0000256" key="2">
    <source>
        <dbReference type="ARBA" id="ARBA00006577"/>
    </source>
</evidence>
<feature type="domain" description="PPIase FKBP-type" evidence="8">
    <location>
        <begin position="6"/>
        <end position="84"/>
    </location>
</feature>
<feature type="compositionally biased region" description="Basic and acidic residues" evidence="7">
    <location>
        <begin position="226"/>
        <end position="235"/>
    </location>
</feature>
<proteinExistence type="inferred from homology"/>
<comment type="similarity">
    <text evidence="2 6">Belongs to the FKBP-type PPIase family.</text>
</comment>
<comment type="caution">
    <text evidence="9">The sequence shown here is derived from an EMBL/GenBank/DDBJ whole genome shotgun (WGS) entry which is preliminary data.</text>
</comment>
<dbReference type="AlphaFoldDB" id="A0A7J4GVM6"/>
<dbReference type="Gene3D" id="3.10.50.40">
    <property type="match status" value="1"/>
</dbReference>